<evidence type="ECO:0000313" key="3">
    <source>
        <dbReference type="EMBL" id="TPE51653.1"/>
    </source>
</evidence>
<name>A0A501WPG4_9RHOB</name>
<gene>
    <name evidence="3" type="ORF">FJM51_08105</name>
</gene>
<organism evidence="3 4">
    <name type="scientific">Amaricoccus solimangrovi</name>
    <dbReference type="NCBI Taxonomy" id="2589815"/>
    <lineage>
        <taxon>Bacteria</taxon>
        <taxon>Pseudomonadati</taxon>
        <taxon>Pseudomonadota</taxon>
        <taxon>Alphaproteobacteria</taxon>
        <taxon>Rhodobacterales</taxon>
        <taxon>Paracoccaceae</taxon>
        <taxon>Amaricoccus</taxon>
    </lineage>
</organism>
<evidence type="ECO:0000256" key="1">
    <source>
        <dbReference type="SAM" id="MobiDB-lite"/>
    </source>
</evidence>
<feature type="domain" description="Spore protein YkvP/CgeB glycosyl transferase-like" evidence="2">
    <location>
        <begin position="200"/>
        <end position="349"/>
    </location>
</feature>
<dbReference type="EMBL" id="VFRP01000006">
    <property type="protein sequence ID" value="TPE51653.1"/>
    <property type="molecule type" value="Genomic_DNA"/>
</dbReference>
<dbReference type="Gene3D" id="3.40.50.2000">
    <property type="entry name" value="Glycogen Phosphorylase B"/>
    <property type="match status" value="1"/>
</dbReference>
<keyword evidence="3" id="KW-0808">Transferase</keyword>
<proteinExistence type="predicted"/>
<protein>
    <submittedName>
        <fullName evidence="3">Glycosyltransferase</fullName>
    </submittedName>
</protein>
<accession>A0A501WPG4</accession>
<comment type="caution">
    <text evidence="3">The sequence shown here is derived from an EMBL/GenBank/DDBJ whole genome shotgun (WGS) entry which is preliminary data.</text>
</comment>
<evidence type="ECO:0000259" key="2">
    <source>
        <dbReference type="Pfam" id="PF13524"/>
    </source>
</evidence>
<reference evidence="3 4" key="1">
    <citation type="submission" date="2019-06" db="EMBL/GenBank/DDBJ databases">
        <title>A novel bacterium of genus Amaricoccus, isolated from marine sediment.</title>
        <authorList>
            <person name="Huang H."/>
            <person name="Mo K."/>
            <person name="Hu Y."/>
        </authorList>
    </citation>
    <scope>NUCLEOTIDE SEQUENCE [LARGE SCALE GENOMIC DNA]</scope>
    <source>
        <strain evidence="3 4">HB172011</strain>
    </source>
</reference>
<dbReference type="InterPro" id="IPR055259">
    <property type="entry name" value="YkvP/CgeB_Glyco_trans-like"/>
</dbReference>
<sequence>MKRGLDIVFLGLSLSSSWGNGHATTYRALLRGLAKAGHEALFLERDMPWYATRRDLPAPDFCEFELYDDPAEVVARHAARIRSADAVIVGSYVPDGAEMIDRLAALGPRRLCFYDIDTPVTLAELARGERRYLTPQQMRAFDLYLSFSGGAVLDLLAARHGVRRPRALYCSVDAERYRPPAKRVVRWDLGYLGTYSPDRQPGLERLLLEPARRLPERRFVVAGAQFPPEIDWPANVERIEHVPPAEHPTFYGAQRFTLNLTRAAMRAAGWSPSVRLFEAGACGTPVISDCWPGLGDFFPDGSAIIRAESPEDVVRALERIGPERCRAIGGAARAIVTARDTGLARARDLAETIRATPPRAEQPHEAELASEGARS</sequence>
<dbReference type="GO" id="GO:0016740">
    <property type="term" value="F:transferase activity"/>
    <property type="evidence" value="ECO:0007669"/>
    <property type="project" value="UniProtKB-KW"/>
</dbReference>
<dbReference type="OrthoDB" id="9774625at2"/>
<keyword evidence="4" id="KW-1185">Reference proteome</keyword>
<dbReference type="AlphaFoldDB" id="A0A501WPG4"/>
<dbReference type="SUPFAM" id="SSF53756">
    <property type="entry name" value="UDP-Glycosyltransferase/glycogen phosphorylase"/>
    <property type="match status" value="1"/>
</dbReference>
<feature type="compositionally biased region" description="Basic and acidic residues" evidence="1">
    <location>
        <begin position="361"/>
        <end position="375"/>
    </location>
</feature>
<dbReference type="Proteomes" id="UP000319255">
    <property type="component" value="Unassembled WGS sequence"/>
</dbReference>
<dbReference type="RefSeq" id="WP_140453627.1">
    <property type="nucleotide sequence ID" value="NZ_VFRP01000006.1"/>
</dbReference>
<feature type="region of interest" description="Disordered" evidence="1">
    <location>
        <begin position="356"/>
        <end position="375"/>
    </location>
</feature>
<evidence type="ECO:0000313" key="4">
    <source>
        <dbReference type="Proteomes" id="UP000319255"/>
    </source>
</evidence>
<dbReference type="Pfam" id="PF13524">
    <property type="entry name" value="Glyco_trans_1_2"/>
    <property type="match status" value="1"/>
</dbReference>